<accession>A0A1I3YUQ3</accession>
<feature type="transmembrane region" description="Helical" evidence="1">
    <location>
        <begin position="96"/>
        <end position="116"/>
    </location>
</feature>
<keyword evidence="1" id="KW-1133">Transmembrane helix</keyword>
<feature type="transmembrane region" description="Helical" evidence="1">
    <location>
        <begin position="34"/>
        <end position="58"/>
    </location>
</feature>
<keyword evidence="1" id="KW-0472">Membrane</keyword>
<dbReference type="RefSeq" id="WP_092378334.1">
    <property type="nucleotide sequence ID" value="NZ_FORX01000021.1"/>
</dbReference>
<evidence type="ECO:0000256" key="1">
    <source>
        <dbReference type="SAM" id="Phobius"/>
    </source>
</evidence>
<dbReference type="Proteomes" id="UP000198635">
    <property type="component" value="Unassembled WGS sequence"/>
</dbReference>
<name>A0A1I3YUQ3_9BACT</name>
<dbReference type="OrthoDB" id="9097160at2"/>
<keyword evidence="1" id="KW-0812">Transmembrane</keyword>
<dbReference type="AlphaFoldDB" id="A0A1I3YUQ3"/>
<dbReference type="STRING" id="52560.SAMN04488082_12134"/>
<dbReference type="GO" id="GO:0005886">
    <property type="term" value="C:plasma membrane"/>
    <property type="evidence" value="ECO:0007669"/>
    <property type="project" value="TreeGrafter"/>
</dbReference>
<organism evidence="2 3">
    <name type="scientific">Desulfomicrobium apsheronum</name>
    <dbReference type="NCBI Taxonomy" id="52560"/>
    <lineage>
        <taxon>Bacteria</taxon>
        <taxon>Pseudomonadati</taxon>
        <taxon>Thermodesulfobacteriota</taxon>
        <taxon>Desulfovibrionia</taxon>
        <taxon>Desulfovibrionales</taxon>
        <taxon>Desulfomicrobiaceae</taxon>
        <taxon>Desulfomicrobium</taxon>
    </lineage>
</organism>
<dbReference type="InterPro" id="IPR006750">
    <property type="entry name" value="YdcZ"/>
</dbReference>
<sequence length="147" mass="15816">MDGLILVLTALAGCLMPVQPAVNAVTAHLMSSPYLASFFSFLTGTLVLGLLCLSLRLPWPDGKIMMSLPWWAWTAGPMGAFFVTMTIVAVPRLGAMSVMALLIAGQMGISLVLDHFGWLGIPAQPISMWRILGAILLFTGVVLIRKF</sequence>
<evidence type="ECO:0000313" key="2">
    <source>
        <dbReference type="EMBL" id="SFK35525.1"/>
    </source>
</evidence>
<feature type="transmembrane region" description="Helical" evidence="1">
    <location>
        <begin position="128"/>
        <end position="144"/>
    </location>
</feature>
<gene>
    <name evidence="2" type="ORF">SAMN04488082_12134</name>
</gene>
<dbReference type="EMBL" id="FORX01000021">
    <property type="protein sequence ID" value="SFK35525.1"/>
    <property type="molecule type" value="Genomic_DNA"/>
</dbReference>
<dbReference type="PANTHER" id="PTHR34821">
    <property type="entry name" value="INNER MEMBRANE PROTEIN YDCZ"/>
    <property type="match status" value="1"/>
</dbReference>
<evidence type="ECO:0000313" key="3">
    <source>
        <dbReference type="Proteomes" id="UP000198635"/>
    </source>
</evidence>
<proteinExistence type="predicted"/>
<reference evidence="3" key="1">
    <citation type="submission" date="2016-10" db="EMBL/GenBank/DDBJ databases">
        <authorList>
            <person name="Varghese N."/>
            <person name="Submissions S."/>
        </authorList>
    </citation>
    <scope>NUCLEOTIDE SEQUENCE [LARGE SCALE GENOMIC DNA]</scope>
    <source>
        <strain evidence="3">DSM 5918</strain>
    </source>
</reference>
<dbReference type="Pfam" id="PF04657">
    <property type="entry name" value="DMT_YdcZ"/>
    <property type="match status" value="1"/>
</dbReference>
<feature type="transmembrane region" description="Helical" evidence="1">
    <location>
        <begin position="70"/>
        <end position="90"/>
    </location>
</feature>
<protein>
    <submittedName>
        <fullName evidence="2">Transporter family-2 protein</fullName>
    </submittedName>
</protein>
<dbReference type="PANTHER" id="PTHR34821:SF2">
    <property type="entry name" value="INNER MEMBRANE PROTEIN YDCZ"/>
    <property type="match status" value="1"/>
</dbReference>
<keyword evidence="3" id="KW-1185">Reference proteome</keyword>